<name>A0A6A4MGE0_9ERIC</name>
<evidence type="ECO:0000256" key="3">
    <source>
        <dbReference type="ARBA" id="ARBA00004922"/>
    </source>
</evidence>
<dbReference type="GO" id="GO:0005789">
    <property type="term" value="C:endoplasmic reticulum membrane"/>
    <property type="evidence" value="ECO:0007669"/>
    <property type="project" value="UniProtKB-SubCell"/>
</dbReference>
<sequence>MTARKRATSEAASTTTAAAAAKPLTTDPPMAPSKAGQILKVSLIFFVPYLYLILSHYNIEPDLKRSILINAAVSSAGFFLTLALIPVASRYLLRRNLFGYDINKKGTPQGSVKVPESLGIAVGIVFLVLAILFQYFNFTSDSIWLVEYNAALASICFMMLLGFVDDVLDVPWRVKLALPSIAALPLLMAYAGHTTIIIPKPLIPYVGLEILDLGWIYKLYMWLLAIFCTNSINIHAGLNGLEVGQTVVISSAILVHNVIQIGVSSDPEYKQAHAFSIYLVQPLFATSLALLSYNWYPSSVFVGDTYTYFAGMTMAVAGILGHFSETLLIFFLPQVLNFLLSLPQLSGYIPCPRHRLPRFDPQTGLLTGTNDGTLVNLFLRQFGRMSEKSLCILLLVFQV</sequence>
<dbReference type="GO" id="GO:0003975">
    <property type="term" value="F:UDP-N-acetylglucosamine-dolichyl-phosphate N-acetylglucosaminephosphotransferase activity"/>
    <property type="evidence" value="ECO:0007669"/>
    <property type="project" value="UniProtKB-EC"/>
</dbReference>
<dbReference type="Pfam" id="PF00953">
    <property type="entry name" value="Glycos_transf_4"/>
    <property type="match status" value="1"/>
</dbReference>
<protein>
    <recommendedName>
        <fullName evidence="6">UDP-N-acetylglucosamine--dolichyl-phosphate N-acetylglucosaminephosphotransferase</fullName>
        <ecNumber evidence="5">2.7.8.15</ecNumber>
    </recommendedName>
    <alternativeName>
        <fullName evidence="15">GlcNAc-1-P transferase</fullName>
    </alternativeName>
    <alternativeName>
        <fullName evidence="16">N-acetylglucosamine-1-phosphate transferase</fullName>
    </alternativeName>
</protein>
<dbReference type="InterPro" id="IPR033895">
    <property type="entry name" value="GPT"/>
</dbReference>
<evidence type="ECO:0000256" key="8">
    <source>
        <dbReference type="ARBA" id="ARBA00022679"/>
    </source>
</evidence>
<comment type="similarity">
    <text evidence="4">Belongs to the glycosyltransferase 4 family.</text>
</comment>
<dbReference type="CDD" id="cd06855">
    <property type="entry name" value="GT_GPT_euk"/>
    <property type="match status" value="1"/>
</dbReference>
<keyword evidence="9 19" id="KW-0812">Transmembrane</keyword>
<keyword evidence="10" id="KW-0479">Metal-binding</keyword>
<evidence type="ECO:0000256" key="15">
    <source>
        <dbReference type="ARBA" id="ARBA00029567"/>
    </source>
</evidence>
<evidence type="ECO:0000256" key="18">
    <source>
        <dbReference type="ARBA" id="ARBA00045078"/>
    </source>
</evidence>
<feature type="non-terminal residue" evidence="20">
    <location>
        <position position="1"/>
    </location>
</feature>
<dbReference type="AlphaFoldDB" id="A0A6A4MGE0"/>
<dbReference type="PANTHER" id="PTHR10571:SF0">
    <property type="entry name" value="UDP-N-ACETYLGLUCOSAMINE--DOLICHYL-PHOSPHATE N-ACETYLGLUCOSAMINEPHOSPHOTRANSFERASE"/>
    <property type="match status" value="1"/>
</dbReference>
<evidence type="ECO:0000256" key="16">
    <source>
        <dbReference type="ARBA" id="ARBA00033238"/>
    </source>
</evidence>
<comment type="catalytic activity">
    <reaction evidence="18">
        <text>a di-trans,poly-cis-dolichyl phosphate + UDP-N-acetyl-alpha-D-glucosamine = an N-acetyl-alpha-D-glucosaminyl-diphospho-di-trans,poly-cis-dolichol + UMP</text>
        <dbReference type="Rhea" id="RHEA:13289"/>
        <dbReference type="Rhea" id="RHEA-COMP:19498"/>
        <dbReference type="Rhea" id="RHEA-COMP:19507"/>
        <dbReference type="ChEBI" id="CHEBI:57683"/>
        <dbReference type="ChEBI" id="CHEBI:57705"/>
        <dbReference type="ChEBI" id="CHEBI:57865"/>
        <dbReference type="ChEBI" id="CHEBI:58427"/>
        <dbReference type="EC" id="2.7.8.15"/>
    </reaction>
    <physiologicalReaction direction="left-to-right" evidence="18">
        <dbReference type="Rhea" id="RHEA:13290"/>
    </physiologicalReaction>
</comment>
<keyword evidence="11" id="KW-0256">Endoplasmic reticulum</keyword>
<dbReference type="InterPro" id="IPR000715">
    <property type="entry name" value="Glycosyl_transferase_4"/>
</dbReference>
<organism evidence="20 21">
    <name type="scientific">Rhododendron williamsianum</name>
    <dbReference type="NCBI Taxonomy" id="262921"/>
    <lineage>
        <taxon>Eukaryota</taxon>
        <taxon>Viridiplantae</taxon>
        <taxon>Streptophyta</taxon>
        <taxon>Embryophyta</taxon>
        <taxon>Tracheophyta</taxon>
        <taxon>Spermatophyta</taxon>
        <taxon>Magnoliopsida</taxon>
        <taxon>eudicotyledons</taxon>
        <taxon>Gunneridae</taxon>
        <taxon>Pentapetalae</taxon>
        <taxon>asterids</taxon>
        <taxon>Ericales</taxon>
        <taxon>Ericaceae</taxon>
        <taxon>Ericoideae</taxon>
        <taxon>Rhodoreae</taxon>
        <taxon>Rhododendron</taxon>
    </lineage>
</organism>
<dbReference type="EMBL" id="QEFC01000222">
    <property type="protein sequence ID" value="KAE9465859.1"/>
    <property type="molecule type" value="Genomic_DNA"/>
</dbReference>
<evidence type="ECO:0000256" key="1">
    <source>
        <dbReference type="ARBA" id="ARBA00001946"/>
    </source>
</evidence>
<feature type="transmembrane region" description="Helical" evidence="19">
    <location>
        <begin position="308"/>
        <end position="332"/>
    </location>
</feature>
<evidence type="ECO:0000256" key="12">
    <source>
        <dbReference type="ARBA" id="ARBA00022842"/>
    </source>
</evidence>
<feature type="transmembrane region" description="Helical" evidence="19">
    <location>
        <begin position="244"/>
        <end position="263"/>
    </location>
</feature>
<evidence type="ECO:0000256" key="6">
    <source>
        <dbReference type="ARBA" id="ARBA00017659"/>
    </source>
</evidence>
<feature type="transmembrane region" description="Helical" evidence="19">
    <location>
        <begin position="67"/>
        <end position="88"/>
    </location>
</feature>
<dbReference type="EC" id="2.7.8.15" evidence="5"/>
<evidence type="ECO:0000256" key="7">
    <source>
        <dbReference type="ARBA" id="ARBA00022676"/>
    </source>
</evidence>
<evidence type="ECO:0000256" key="17">
    <source>
        <dbReference type="ARBA" id="ARBA00044717"/>
    </source>
</evidence>
<keyword evidence="12" id="KW-0460">Magnesium</keyword>
<evidence type="ECO:0000256" key="19">
    <source>
        <dbReference type="SAM" id="Phobius"/>
    </source>
</evidence>
<dbReference type="Proteomes" id="UP000428333">
    <property type="component" value="Linkage Group LG02"/>
</dbReference>
<feature type="transmembrane region" description="Helical" evidence="19">
    <location>
        <begin position="118"/>
        <end position="136"/>
    </location>
</feature>
<keyword evidence="8" id="KW-0808">Transferase</keyword>
<keyword evidence="14 19" id="KW-0472">Membrane</keyword>
<dbReference type="OrthoDB" id="10262326at2759"/>
<evidence type="ECO:0000313" key="21">
    <source>
        <dbReference type="Proteomes" id="UP000428333"/>
    </source>
</evidence>
<keyword evidence="13 19" id="KW-1133">Transmembrane helix</keyword>
<comment type="cofactor">
    <cofactor evidence="1">
        <name>Mg(2+)</name>
        <dbReference type="ChEBI" id="CHEBI:18420"/>
    </cofactor>
</comment>
<gene>
    <name evidence="20" type="ORF">C3L33_02216</name>
</gene>
<evidence type="ECO:0000256" key="10">
    <source>
        <dbReference type="ARBA" id="ARBA00022723"/>
    </source>
</evidence>
<evidence type="ECO:0000256" key="4">
    <source>
        <dbReference type="ARBA" id="ARBA00009317"/>
    </source>
</evidence>
<dbReference type="GO" id="GO:0046872">
    <property type="term" value="F:metal ion binding"/>
    <property type="evidence" value="ECO:0007669"/>
    <property type="project" value="UniProtKB-KW"/>
</dbReference>
<evidence type="ECO:0000256" key="5">
    <source>
        <dbReference type="ARBA" id="ARBA00013225"/>
    </source>
</evidence>
<proteinExistence type="inferred from homology"/>
<comment type="caution">
    <text evidence="20">The sequence shown here is derived from an EMBL/GenBank/DDBJ whole genome shotgun (WGS) entry which is preliminary data.</text>
</comment>
<keyword evidence="7" id="KW-0328">Glycosyltransferase</keyword>
<evidence type="ECO:0000256" key="9">
    <source>
        <dbReference type="ARBA" id="ARBA00022692"/>
    </source>
</evidence>
<keyword evidence="21" id="KW-1185">Reference proteome</keyword>
<evidence type="ECO:0000256" key="11">
    <source>
        <dbReference type="ARBA" id="ARBA00022824"/>
    </source>
</evidence>
<accession>A0A6A4MGE0</accession>
<feature type="transmembrane region" description="Helical" evidence="19">
    <location>
        <begin position="37"/>
        <end position="55"/>
    </location>
</feature>
<evidence type="ECO:0000256" key="13">
    <source>
        <dbReference type="ARBA" id="ARBA00022989"/>
    </source>
</evidence>
<dbReference type="PANTHER" id="PTHR10571">
    <property type="entry name" value="UDP-N-ACETYLGLUCOSAMINE--DOLICHYL-PHOSPHATE N-ACETYLGLUCOSAMINEPHOSPHOTRANSFERASE"/>
    <property type="match status" value="1"/>
</dbReference>
<evidence type="ECO:0000256" key="14">
    <source>
        <dbReference type="ARBA" id="ARBA00023136"/>
    </source>
</evidence>
<evidence type="ECO:0000313" key="20">
    <source>
        <dbReference type="EMBL" id="KAE9465859.1"/>
    </source>
</evidence>
<comment type="function">
    <text evidence="17">UDP-N-acetylglucosamine--dolichyl-phosphate N-acetylglucosaminephosphotransferase that operates in the biosynthetic pathway of dolichol-linked oligosaccharides, the glycan precursors employed in protein asparagine (N)-glycosylation. The assembly of dolichol-linked oligosaccharides begins on the cytosolic side of the endoplasmic reticulum membrane and finishes in its lumen. The sequential addition of sugars to dolichol pyrophosphate produces dolichol-linked oligosaccharides containing fourteen sugars, including two GlcNAcs, nine mannoses and three glucoses. Once assembled, the oligosaccharide is transferred from the lipid to nascent proteins by oligosaccharyltransferases. Catalyzes the initial step of dolichol-linked oligosaccharide biosynthesis, transfering GlcNAc-1-P from cytosolic UDP-GlcNAc onto the carrier lipid dolichyl phosphate (P-dolichol), yielding GlcNAc-P-P-dolichol embedded in the cytoplasmic leaflet of the endoplasmic reticulum membrane.</text>
</comment>
<feature type="transmembrane region" description="Helical" evidence="19">
    <location>
        <begin position="176"/>
        <end position="198"/>
    </location>
</feature>
<evidence type="ECO:0000256" key="2">
    <source>
        <dbReference type="ARBA" id="ARBA00004477"/>
    </source>
</evidence>
<dbReference type="UniPathway" id="UPA00378"/>
<feature type="transmembrane region" description="Helical" evidence="19">
    <location>
        <begin position="143"/>
        <end position="164"/>
    </location>
</feature>
<dbReference type="GO" id="GO:0016757">
    <property type="term" value="F:glycosyltransferase activity"/>
    <property type="evidence" value="ECO:0007669"/>
    <property type="project" value="UniProtKB-KW"/>
</dbReference>
<reference evidence="20 21" key="1">
    <citation type="journal article" date="2019" name="Genome Biol. Evol.">
        <title>The Rhododendron genome and chromosomal organization provide insight into shared whole-genome duplications across the heath family (Ericaceae).</title>
        <authorList>
            <person name="Soza V.L."/>
            <person name="Lindsley D."/>
            <person name="Waalkes A."/>
            <person name="Ramage E."/>
            <person name="Patwardhan R.P."/>
            <person name="Burton J.N."/>
            <person name="Adey A."/>
            <person name="Kumar A."/>
            <person name="Qiu R."/>
            <person name="Shendure J."/>
            <person name="Hall B."/>
        </authorList>
    </citation>
    <scope>NUCLEOTIDE SEQUENCE [LARGE SCALE GENOMIC DNA]</scope>
    <source>
        <strain evidence="20">RSF 1966-606</strain>
    </source>
</reference>
<dbReference type="GO" id="GO:0006488">
    <property type="term" value="P:dolichol-linked oligosaccharide biosynthetic process"/>
    <property type="evidence" value="ECO:0007669"/>
    <property type="project" value="InterPro"/>
</dbReference>
<comment type="pathway">
    <text evidence="3">Protein modification; protein glycosylation.</text>
</comment>
<feature type="transmembrane region" description="Helical" evidence="19">
    <location>
        <begin position="219"/>
        <end position="238"/>
    </location>
</feature>
<comment type="subcellular location">
    <subcellularLocation>
        <location evidence="2">Endoplasmic reticulum membrane</location>
        <topology evidence="2">Multi-pass membrane protein</topology>
    </subcellularLocation>
</comment>
<feature type="transmembrane region" description="Helical" evidence="19">
    <location>
        <begin position="275"/>
        <end position="296"/>
    </location>
</feature>